<dbReference type="Proteomes" id="UP000050417">
    <property type="component" value="Unassembled WGS sequence"/>
</dbReference>
<name>A0A0P6XGB6_9CHLR</name>
<dbReference type="NCBIfam" id="TIGR04085">
    <property type="entry name" value="rSAM_more_4Fe4S"/>
    <property type="match status" value="1"/>
</dbReference>
<dbReference type="RefSeq" id="WP_075064616.1">
    <property type="nucleotide sequence ID" value="NZ_LGCL01000045.1"/>
</dbReference>
<evidence type="ECO:0000256" key="1">
    <source>
        <dbReference type="ARBA" id="ARBA00022691"/>
    </source>
</evidence>
<comment type="caution">
    <text evidence="6">The sequence shown here is derived from an EMBL/GenBank/DDBJ whole genome shotgun (WGS) entry which is preliminary data.</text>
</comment>
<evidence type="ECO:0000313" key="7">
    <source>
        <dbReference type="Proteomes" id="UP000050417"/>
    </source>
</evidence>
<keyword evidence="1" id="KW-0949">S-adenosyl-L-methionine</keyword>
<feature type="domain" description="Radical SAM core" evidence="5">
    <location>
        <begin position="134"/>
        <end position="352"/>
    </location>
</feature>
<reference evidence="6 7" key="1">
    <citation type="submission" date="2015-07" db="EMBL/GenBank/DDBJ databases">
        <title>Genome sequence of Ornatilinea apprima DSM 23815.</title>
        <authorList>
            <person name="Hemp J."/>
            <person name="Ward L.M."/>
            <person name="Pace L.A."/>
            <person name="Fischer W.W."/>
        </authorList>
    </citation>
    <scope>NUCLEOTIDE SEQUENCE [LARGE SCALE GENOMIC DNA]</scope>
    <source>
        <strain evidence="6 7">P3M-1</strain>
    </source>
</reference>
<dbReference type="PANTHER" id="PTHR11228:SF7">
    <property type="entry name" value="PQQA PEPTIDE CYCLASE"/>
    <property type="match status" value="1"/>
</dbReference>
<keyword evidence="3" id="KW-0408">Iron</keyword>
<evidence type="ECO:0000313" key="6">
    <source>
        <dbReference type="EMBL" id="KPL70127.1"/>
    </source>
</evidence>
<evidence type="ECO:0000259" key="5">
    <source>
        <dbReference type="PROSITE" id="PS51918"/>
    </source>
</evidence>
<evidence type="ECO:0000256" key="3">
    <source>
        <dbReference type="ARBA" id="ARBA00023004"/>
    </source>
</evidence>
<dbReference type="Pfam" id="PF13186">
    <property type="entry name" value="SPASM"/>
    <property type="match status" value="1"/>
</dbReference>
<gene>
    <name evidence="6" type="ORF">ADN00_18995</name>
</gene>
<keyword evidence="7" id="KW-1185">Reference proteome</keyword>
<dbReference type="InterPro" id="IPR023885">
    <property type="entry name" value="4Fe4S-binding_SPASM_dom"/>
</dbReference>
<evidence type="ECO:0000256" key="4">
    <source>
        <dbReference type="ARBA" id="ARBA00023014"/>
    </source>
</evidence>
<dbReference type="GO" id="GO:0051536">
    <property type="term" value="F:iron-sulfur cluster binding"/>
    <property type="evidence" value="ECO:0007669"/>
    <property type="project" value="UniProtKB-KW"/>
</dbReference>
<keyword evidence="2" id="KW-0479">Metal-binding</keyword>
<dbReference type="OrthoDB" id="9808591at2"/>
<dbReference type="GO" id="GO:0046872">
    <property type="term" value="F:metal ion binding"/>
    <property type="evidence" value="ECO:0007669"/>
    <property type="project" value="UniProtKB-KW"/>
</dbReference>
<dbReference type="PANTHER" id="PTHR11228">
    <property type="entry name" value="RADICAL SAM DOMAIN PROTEIN"/>
    <property type="match status" value="1"/>
</dbReference>
<dbReference type="InterPro" id="IPR006638">
    <property type="entry name" value="Elp3/MiaA/NifB-like_rSAM"/>
</dbReference>
<dbReference type="Pfam" id="PF04055">
    <property type="entry name" value="Radical_SAM"/>
    <property type="match status" value="1"/>
</dbReference>
<dbReference type="InterPro" id="IPR013785">
    <property type="entry name" value="Aldolase_TIM"/>
</dbReference>
<dbReference type="GO" id="GO:0006783">
    <property type="term" value="P:heme biosynthetic process"/>
    <property type="evidence" value="ECO:0007669"/>
    <property type="project" value="TreeGrafter"/>
</dbReference>
<protein>
    <recommendedName>
        <fullName evidence="5">Radical SAM core domain-containing protein</fullName>
    </recommendedName>
</protein>
<organism evidence="6 7">
    <name type="scientific">Ornatilinea apprima</name>
    <dbReference type="NCBI Taxonomy" id="1134406"/>
    <lineage>
        <taxon>Bacteria</taxon>
        <taxon>Bacillati</taxon>
        <taxon>Chloroflexota</taxon>
        <taxon>Anaerolineae</taxon>
        <taxon>Anaerolineales</taxon>
        <taxon>Anaerolineaceae</taxon>
        <taxon>Ornatilinea</taxon>
    </lineage>
</organism>
<dbReference type="SFLD" id="SFLDG01067">
    <property type="entry name" value="SPASM/twitch_domain_containing"/>
    <property type="match status" value="1"/>
</dbReference>
<proteinExistence type="predicted"/>
<dbReference type="SFLD" id="SFLDG01386">
    <property type="entry name" value="main_SPASM_domain-containing"/>
    <property type="match status" value="1"/>
</dbReference>
<dbReference type="GO" id="GO:0003824">
    <property type="term" value="F:catalytic activity"/>
    <property type="evidence" value="ECO:0007669"/>
    <property type="project" value="InterPro"/>
</dbReference>
<dbReference type="EMBL" id="LGCL01000045">
    <property type="protein sequence ID" value="KPL70127.1"/>
    <property type="molecule type" value="Genomic_DNA"/>
</dbReference>
<accession>A0A0P6XGB6</accession>
<dbReference type="SFLD" id="SFLDS00029">
    <property type="entry name" value="Radical_SAM"/>
    <property type="match status" value="1"/>
</dbReference>
<dbReference type="AlphaFoldDB" id="A0A0P6XGB6"/>
<dbReference type="SUPFAM" id="SSF102114">
    <property type="entry name" value="Radical SAM enzymes"/>
    <property type="match status" value="1"/>
</dbReference>
<dbReference type="InterPro" id="IPR058240">
    <property type="entry name" value="rSAM_sf"/>
</dbReference>
<evidence type="ECO:0000256" key="2">
    <source>
        <dbReference type="ARBA" id="ARBA00022723"/>
    </source>
</evidence>
<dbReference type="CDD" id="cd01335">
    <property type="entry name" value="Radical_SAM"/>
    <property type="match status" value="1"/>
</dbReference>
<sequence length="466" mass="51887">MSSIFTQFSEWLNRGAAPAPPRAGLYHFLIQDEGEKTRVHLRVEADGHALLLINASRVLHLNPTAAYLAFLYLHHTPATKAASALSRYYDVPSYQAIADFKAISDQLRDLIDPMGPCPVCEMELETNVPFSSQPSAPYRMDLAVTYRCNNDCAHCYNARSRNFPELGTEQWYAILDRLWQLSIPHIVFTGGEPTLREDLPQLIAHAESNGQITGINTNGRRLAREGYVDQLRDAGLDHIQITFESHVPEIHDRMVNHPGAWKETLAGLEKALQSGLFVMTNTTMLTDNVEHLEGTLQFLARLGVPTVGLNALIYSGRGSKVGTGLPESRLPALLTVARQMTDANHQRLIWYTPTQYCNFDPEQMELGIKGCTAALYNMCIEPDGSVLPCQSYYQSLGNIQSDEWDAIWNHPLALSLRERRNLPAACKACLFEHECGGGCPLARSAGETKPPVAINPLLHEETEIRL</sequence>
<dbReference type="PROSITE" id="PS51918">
    <property type="entry name" value="RADICAL_SAM"/>
    <property type="match status" value="1"/>
</dbReference>
<dbReference type="SMART" id="SM00729">
    <property type="entry name" value="Elp3"/>
    <property type="match status" value="1"/>
</dbReference>
<dbReference type="Gene3D" id="3.20.20.70">
    <property type="entry name" value="Aldolase class I"/>
    <property type="match status" value="1"/>
</dbReference>
<dbReference type="InterPro" id="IPR007197">
    <property type="entry name" value="rSAM"/>
</dbReference>
<dbReference type="STRING" id="1134406.ADN00_18995"/>
<keyword evidence="4" id="KW-0411">Iron-sulfur</keyword>
<dbReference type="InterPro" id="IPR050377">
    <property type="entry name" value="Radical_SAM_PqqE_MftC-like"/>
</dbReference>